<keyword evidence="2" id="KW-0808">Transferase</keyword>
<dbReference type="STRING" id="1735162.PeribacterB2_0071"/>
<organism evidence="2 3">
    <name type="scientific">Candidatus Peribacter riflensis</name>
    <dbReference type="NCBI Taxonomy" id="1735162"/>
    <lineage>
        <taxon>Bacteria</taxon>
        <taxon>Candidatus Peregrinibacteriota</taxon>
        <taxon>Candidatus Peribacteria</taxon>
        <taxon>Candidatus Peribacterales</taxon>
        <taxon>Candidatus Peribacteraceae</taxon>
        <taxon>Candidatus Peribacter</taxon>
    </lineage>
</organism>
<sequence length="811" mass="90338">MHITSIFHCPKTADARECGYNLAQYNLSLIEAMLKQDPSLHIQIITSQAGRPLILRPSLASAVESGALTIRPLLKRNLLSLLSLAWRVRWSNCDVVHFQHETYHYGGPLSLYAFPFLLGWLRLWTHPVATLHHVVDPRRITTAFTAIFASRLPPVFIRWGFAVFYRLMGWMASSLIVHESCDRMILSQEYGLKDSTIVVIPHGADDHAGSPHFDRAAALAEFGAPQDAGIVYGFFSYFDLSKGIDTLIDEFLAYAKTHTRDVLIIAGTRNPYHLHHQAVTSALDALRARTEREGNGRIIWTGFLSPDRAMTFYHTVDCIIAPYRIFNGGSAAIAKSIGFRVPILLSEAFASCISNPAVIFSLQKHSLHSALTAFAESPERRAQIVEQIDTWRKERLWPSVGQRTLAQYRTLQNIHTAQILMLGAYGQYNLGDELLLASCLERLPRSLCVVASAHPSATVQTHCIRSVPSHLSFALLGAFFRAHTILVGGGDQFKLLKQTMGLSRHSLLLREAALVLAAKLLRKKVYLLGVGIGDLSTRRARFLTATILRLADQCTFRDRESARVATELAPHAHLSESADLAFLSQKTGSAVAMTAPDHPLVGIAPVFQIDHADAYPAIICALGSAAESVLHQNTETKIVFLPFQKSGQAHHDIITSGEILDHIRERQRCSIEDHLDLATVEQTYRSLGSVWGMRLHSLILACLYHVPFIALIYDVKVRKFLEEIDCAEWGIPLDASFSAEKLLALHRHMESRLPELREHLRAQAEKLSARAAINAQLLRHIAEECTGQYIPEYASPSADDVHDPFRHPTLS</sequence>
<dbReference type="Gene3D" id="3.40.50.2000">
    <property type="entry name" value="Glycogen Phosphorylase B"/>
    <property type="match status" value="1"/>
</dbReference>
<dbReference type="AlphaFoldDB" id="A0A0S1SHS5"/>
<dbReference type="PANTHER" id="PTHR36836">
    <property type="entry name" value="COLANIC ACID BIOSYNTHESIS PROTEIN WCAK"/>
    <property type="match status" value="1"/>
</dbReference>
<dbReference type="InterPro" id="IPR007345">
    <property type="entry name" value="Polysacch_pyruvyl_Trfase"/>
</dbReference>
<dbReference type="Pfam" id="PF04230">
    <property type="entry name" value="PS_pyruv_trans"/>
    <property type="match status" value="1"/>
</dbReference>
<evidence type="ECO:0000259" key="1">
    <source>
        <dbReference type="Pfam" id="PF04230"/>
    </source>
</evidence>
<dbReference type="SUPFAM" id="SSF53756">
    <property type="entry name" value="UDP-Glycosyltransferase/glycogen phosphorylase"/>
    <property type="match status" value="1"/>
</dbReference>
<proteinExistence type="predicted"/>
<reference evidence="3" key="1">
    <citation type="submission" date="2015-10" db="EMBL/GenBank/DDBJ databases">
        <title>Analysis of five complete genome sequences for members of the class Peribacteria in the recently recognized Peregrinibacteria bacterial phylum.</title>
        <authorList>
            <person name="Anantharaman K."/>
            <person name="Brown C.T."/>
            <person name="Burstein D."/>
            <person name="Castelle C.J."/>
            <person name="Probst A.J."/>
            <person name="Thomas B.C."/>
            <person name="Williams K.H."/>
            <person name="Banfield J.F."/>
        </authorList>
    </citation>
    <scope>NUCLEOTIDE SEQUENCE [LARGE SCALE GENOMIC DNA]</scope>
</reference>
<dbReference type="GO" id="GO:0016740">
    <property type="term" value="F:transferase activity"/>
    <property type="evidence" value="ECO:0007669"/>
    <property type="project" value="UniProtKB-KW"/>
</dbReference>
<accession>A0A0S1SMZ5</accession>
<protein>
    <submittedName>
        <fullName evidence="2">Polysaccharide pyruvyl transferase CsaB</fullName>
    </submittedName>
</protein>
<dbReference type="EMBL" id="CP013065">
    <property type="protein sequence ID" value="ALM12774.1"/>
    <property type="molecule type" value="Genomic_DNA"/>
</dbReference>
<dbReference type="KEGG" id="prf:PeribacterA2_0071"/>
<evidence type="ECO:0000313" key="2">
    <source>
        <dbReference type="EMBL" id="ALM12774.1"/>
    </source>
</evidence>
<dbReference type="PANTHER" id="PTHR36836:SF1">
    <property type="entry name" value="COLANIC ACID BIOSYNTHESIS PROTEIN WCAK"/>
    <property type="match status" value="1"/>
</dbReference>
<evidence type="ECO:0000313" key="3">
    <source>
        <dbReference type="Proteomes" id="UP000069135"/>
    </source>
</evidence>
<gene>
    <name evidence="2" type="ORF">PeribacterD1_0071</name>
</gene>
<feature type="domain" description="Polysaccharide pyruvyl transferase" evidence="1">
    <location>
        <begin position="429"/>
        <end position="714"/>
    </location>
</feature>
<accession>A0A0S1SVE5</accession>
<dbReference type="Proteomes" id="UP000069135">
    <property type="component" value="Chromosome"/>
</dbReference>
<name>A0A0S1SHS5_9BACT</name>
<accession>A0A0S1SIX8</accession>
<accession>A0A0S1SQJ5</accession>
<reference evidence="2 3" key="2">
    <citation type="journal article" date="2016" name="PeerJ">
        <title>Analysis of five complete genome sequences for members of the class Peribacteria in the recently recognized Peregrinibacteria bacterial phylum.</title>
        <authorList>
            <person name="Anantharaman K."/>
            <person name="Brown C.T."/>
            <person name="Burstein D."/>
            <person name="Castelle C.J."/>
            <person name="Probst A.J."/>
            <person name="Thomas B.C."/>
            <person name="Williams K.H."/>
            <person name="Banfield J.F."/>
        </authorList>
    </citation>
    <scope>NUCLEOTIDE SEQUENCE [LARGE SCALE GENOMIC DNA]</scope>
    <source>
        <strain evidence="2">RIFOXYD1_FULL_PER-ii_59_16</strain>
    </source>
</reference>
<accession>A0A0S1SHS5</accession>